<dbReference type="EMBL" id="ASJR01000026">
    <property type="protein sequence ID" value="ERP30919.1"/>
    <property type="molecule type" value="Genomic_DNA"/>
</dbReference>
<dbReference type="InterPro" id="IPR023584">
    <property type="entry name" value="Ribosome_recyc_fac_dom"/>
</dbReference>
<proteinExistence type="inferred from homology"/>
<feature type="domain" description="Ribosome recycling factor" evidence="7">
    <location>
        <begin position="20"/>
        <end position="183"/>
    </location>
</feature>
<dbReference type="eggNOG" id="COG0233">
    <property type="taxonomic scope" value="Bacteria"/>
</dbReference>
<dbReference type="Proteomes" id="UP000017148">
    <property type="component" value="Unassembled WGS sequence"/>
</dbReference>
<keyword evidence="4 6" id="KW-0648">Protein biosynthesis</keyword>
<evidence type="ECO:0000259" key="7">
    <source>
        <dbReference type="Pfam" id="PF01765"/>
    </source>
</evidence>
<dbReference type="AlphaFoldDB" id="U7D344"/>
<dbReference type="NCBIfam" id="TIGR00496">
    <property type="entry name" value="frr"/>
    <property type="match status" value="1"/>
</dbReference>
<dbReference type="SUPFAM" id="SSF55194">
    <property type="entry name" value="Ribosome recycling factor, RRF"/>
    <property type="match status" value="1"/>
</dbReference>
<comment type="subcellular location">
    <subcellularLocation>
        <location evidence="1 6">Cytoplasm</location>
    </subcellularLocation>
</comment>
<dbReference type="Gene3D" id="3.30.1360.40">
    <property type="match status" value="1"/>
</dbReference>
<gene>
    <name evidence="6" type="primary">frr</name>
    <name evidence="8" type="ORF">CALK_2233</name>
</gene>
<dbReference type="PANTHER" id="PTHR20982:SF3">
    <property type="entry name" value="MITOCHONDRIAL RIBOSOME RECYCLING FACTOR PSEUDO 1"/>
    <property type="match status" value="1"/>
</dbReference>
<evidence type="ECO:0000313" key="9">
    <source>
        <dbReference type="Proteomes" id="UP000017148"/>
    </source>
</evidence>
<sequence>MVENAMNTATEKMDEALDSLKRSFQRLRTGRATPDMLEGITVDYYGTATPLNQVGNISIPEARLITIQPWDKTILGDIEKAIFSSELDLTPQNDGNLIRIQIPALTEDTRKDLAKECKAMGEEAKISIRNARRTANSMLKQSLKDKEITEDDEKAGLDDIQKLTDSYSKKVDDAVEVKVADIMEI</sequence>
<evidence type="ECO:0000256" key="6">
    <source>
        <dbReference type="HAMAP-Rule" id="MF_00040"/>
    </source>
</evidence>
<comment type="caution">
    <text evidence="8">The sequence shown here is derived from an EMBL/GenBank/DDBJ whole genome shotgun (WGS) entry which is preliminary data.</text>
</comment>
<comment type="similarity">
    <text evidence="2 6">Belongs to the RRF family.</text>
</comment>
<accession>U7D344</accession>
<dbReference type="GO" id="GO:0043023">
    <property type="term" value="F:ribosomal large subunit binding"/>
    <property type="evidence" value="ECO:0007669"/>
    <property type="project" value="TreeGrafter"/>
</dbReference>
<dbReference type="OrthoDB" id="9804006at2"/>
<organism evidence="8 9">
    <name type="scientific">Chitinivibrio alkaliphilus ACht1</name>
    <dbReference type="NCBI Taxonomy" id="1313304"/>
    <lineage>
        <taxon>Bacteria</taxon>
        <taxon>Pseudomonadati</taxon>
        <taxon>Fibrobacterota</taxon>
        <taxon>Chitinivibrionia</taxon>
        <taxon>Chitinivibrionales</taxon>
        <taxon>Chitinivibrionaceae</taxon>
        <taxon>Chitinivibrio</taxon>
    </lineage>
</organism>
<evidence type="ECO:0000256" key="5">
    <source>
        <dbReference type="ARBA" id="ARBA00025050"/>
    </source>
</evidence>
<keyword evidence="9" id="KW-1185">Reference proteome</keyword>
<dbReference type="InterPro" id="IPR002661">
    <property type="entry name" value="Ribosome_recyc_fac"/>
</dbReference>
<dbReference type="FunFam" id="1.10.132.20:FF:000001">
    <property type="entry name" value="Ribosome-recycling factor"/>
    <property type="match status" value="1"/>
</dbReference>
<dbReference type="CDD" id="cd00520">
    <property type="entry name" value="RRF"/>
    <property type="match status" value="1"/>
</dbReference>
<dbReference type="Gene3D" id="1.10.132.20">
    <property type="entry name" value="Ribosome-recycling factor"/>
    <property type="match status" value="1"/>
</dbReference>
<evidence type="ECO:0000256" key="1">
    <source>
        <dbReference type="ARBA" id="ARBA00004496"/>
    </source>
</evidence>
<dbReference type="InterPro" id="IPR036191">
    <property type="entry name" value="RRF_sf"/>
</dbReference>
<name>U7D344_9BACT</name>
<dbReference type="STRING" id="1313304.CALK_2233"/>
<dbReference type="PANTHER" id="PTHR20982">
    <property type="entry name" value="RIBOSOME RECYCLING FACTOR"/>
    <property type="match status" value="1"/>
</dbReference>
<protein>
    <recommendedName>
        <fullName evidence="6">Ribosome-recycling factor</fullName>
        <shortName evidence="6">RRF</shortName>
    </recommendedName>
    <alternativeName>
        <fullName evidence="6">Ribosome-releasing factor</fullName>
    </alternativeName>
</protein>
<keyword evidence="3 6" id="KW-0963">Cytoplasm</keyword>
<dbReference type="HAMAP" id="MF_00040">
    <property type="entry name" value="RRF"/>
    <property type="match status" value="1"/>
</dbReference>
<dbReference type="PATRIC" id="fig|1313304.3.peg.2124"/>
<reference evidence="8 9" key="1">
    <citation type="journal article" date="2013" name="Environ. Microbiol.">
        <title>Genome analysis of Chitinivibrio alkaliphilus gen. nov., sp. nov., a novel extremely haloalkaliphilic anaerobic chitinolytic bacterium from the candidate phylum Termite Group 3.</title>
        <authorList>
            <person name="Sorokin D.Y."/>
            <person name="Gumerov V.M."/>
            <person name="Rakitin A.L."/>
            <person name="Beletsky A.V."/>
            <person name="Damste J.S."/>
            <person name="Muyzer G."/>
            <person name="Mardanov A.V."/>
            <person name="Ravin N.V."/>
        </authorList>
    </citation>
    <scope>NUCLEOTIDE SEQUENCE [LARGE SCALE GENOMIC DNA]</scope>
    <source>
        <strain evidence="8 9">ACht1</strain>
    </source>
</reference>
<dbReference type="RefSeq" id="WP_022637602.1">
    <property type="nucleotide sequence ID" value="NZ_ASJR01000026.1"/>
</dbReference>
<dbReference type="GO" id="GO:0006415">
    <property type="term" value="P:translational termination"/>
    <property type="evidence" value="ECO:0007669"/>
    <property type="project" value="UniProtKB-UniRule"/>
</dbReference>
<evidence type="ECO:0000313" key="8">
    <source>
        <dbReference type="EMBL" id="ERP30919.1"/>
    </source>
</evidence>
<dbReference type="FunFam" id="3.30.1360.40:FF:000001">
    <property type="entry name" value="Ribosome-recycling factor"/>
    <property type="match status" value="1"/>
</dbReference>
<comment type="function">
    <text evidence="5 6">Responsible for the release of ribosomes from messenger RNA at the termination of protein biosynthesis. May increase the efficiency of translation by recycling ribosomes from one round of translation to another.</text>
</comment>
<evidence type="ECO:0000256" key="4">
    <source>
        <dbReference type="ARBA" id="ARBA00022917"/>
    </source>
</evidence>
<dbReference type="Pfam" id="PF01765">
    <property type="entry name" value="RRF"/>
    <property type="match status" value="1"/>
</dbReference>
<dbReference type="GO" id="GO:0005737">
    <property type="term" value="C:cytoplasm"/>
    <property type="evidence" value="ECO:0007669"/>
    <property type="project" value="UniProtKB-SubCell"/>
</dbReference>
<evidence type="ECO:0000256" key="3">
    <source>
        <dbReference type="ARBA" id="ARBA00022490"/>
    </source>
</evidence>
<evidence type="ECO:0000256" key="2">
    <source>
        <dbReference type="ARBA" id="ARBA00005912"/>
    </source>
</evidence>